<dbReference type="InterPro" id="IPR054465">
    <property type="entry name" value="Integrase_p58-like_C"/>
</dbReference>
<dbReference type="PANTHER" id="PTHR37984">
    <property type="entry name" value="PROTEIN CBG26694"/>
    <property type="match status" value="1"/>
</dbReference>
<evidence type="ECO:0000313" key="2">
    <source>
        <dbReference type="EMBL" id="PIK53512.1"/>
    </source>
</evidence>
<dbReference type="GO" id="GO:0003676">
    <property type="term" value="F:nucleic acid binding"/>
    <property type="evidence" value="ECO:0007669"/>
    <property type="project" value="InterPro"/>
</dbReference>
<protein>
    <recommendedName>
        <fullName evidence="1">Integrase catalytic domain-containing protein</fullName>
    </recommendedName>
</protein>
<dbReference type="SUPFAM" id="SSF53098">
    <property type="entry name" value="Ribonuclease H-like"/>
    <property type="match status" value="1"/>
</dbReference>
<dbReference type="InterPro" id="IPR012337">
    <property type="entry name" value="RNaseH-like_sf"/>
</dbReference>
<reference evidence="2 3" key="1">
    <citation type="journal article" date="2017" name="PLoS Biol.">
        <title>The sea cucumber genome provides insights into morphological evolution and visceral regeneration.</title>
        <authorList>
            <person name="Zhang X."/>
            <person name="Sun L."/>
            <person name="Yuan J."/>
            <person name="Sun Y."/>
            <person name="Gao Y."/>
            <person name="Zhang L."/>
            <person name="Li S."/>
            <person name="Dai H."/>
            <person name="Hamel J.F."/>
            <person name="Liu C."/>
            <person name="Yu Y."/>
            <person name="Liu S."/>
            <person name="Lin W."/>
            <person name="Guo K."/>
            <person name="Jin S."/>
            <person name="Xu P."/>
            <person name="Storey K.B."/>
            <person name="Huan P."/>
            <person name="Zhang T."/>
            <person name="Zhou Y."/>
            <person name="Zhang J."/>
            <person name="Lin C."/>
            <person name="Li X."/>
            <person name="Xing L."/>
            <person name="Huo D."/>
            <person name="Sun M."/>
            <person name="Wang L."/>
            <person name="Mercier A."/>
            <person name="Li F."/>
            <person name="Yang H."/>
            <person name="Xiang J."/>
        </authorList>
    </citation>
    <scope>NUCLEOTIDE SEQUENCE [LARGE SCALE GENOMIC DNA]</scope>
    <source>
        <strain evidence="2">Shaxun</strain>
        <tissue evidence="2">Muscle</tissue>
    </source>
</reference>
<evidence type="ECO:0000259" key="1">
    <source>
        <dbReference type="PROSITE" id="PS50994"/>
    </source>
</evidence>
<keyword evidence="3" id="KW-1185">Reference proteome</keyword>
<feature type="domain" description="Integrase catalytic" evidence="1">
    <location>
        <begin position="1"/>
        <end position="55"/>
    </location>
</feature>
<dbReference type="GO" id="GO:0015074">
    <property type="term" value="P:DNA integration"/>
    <property type="evidence" value="ECO:0007669"/>
    <property type="project" value="InterPro"/>
</dbReference>
<dbReference type="OrthoDB" id="10062030at2759"/>
<dbReference type="Pfam" id="PF22938">
    <property type="entry name" value="Integrase_p58_C"/>
    <property type="match status" value="1"/>
</dbReference>
<dbReference type="InterPro" id="IPR050951">
    <property type="entry name" value="Retrovirus_Pol_polyprotein"/>
</dbReference>
<dbReference type="Gene3D" id="3.30.420.10">
    <property type="entry name" value="Ribonuclease H-like superfamily/Ribonuclease H"/>
    <property type="match status" value="1"/>
</dbReference>
<accession>A0A2G8KZW5</accession>
<dbReference type="Proteomes" id="UP000230750">
    <property type="component" value="Unassembled WGS sequence"/>
</dbReference>
<proteinExistence type="predicted"/>
<gene>
    <name evidence="2" type="ORF">BSL78_09606</name>
</gene>
<dbReference type="EMBL" id="MRZV01000283">
    <property type="protein sequence ID" value="PIK53512.1"/>
    <property type="molecule type" value="Genomic_DNA"/>
</dbReference>
<dbReference type="InterPro" id="IPR036397">
    <property type="entry name" value="RNaseH_sf"/>
</dbReference>
<evidence type="ECO:0000313" key="3">
    <source>
        <dbReference type="Proteomes" id="UP000230750"/>
    </source>
</evidence>
<comment type="caution">
    <text evidence="2">The sequence shown here is derived from an EMBL/GenBank/DDBJ whole genome shotgun (WGS) entry which is preliminary data.</text>
</comment>
<organism evidence="2 3">
    <name type="scientific">Stichopus japonicus</name>
    <name type="common">Sea cucumber</name>
    <dbReference type="NCBI Taxonomy" id="307972"/>
    <lineage>
        <taxon>Eukaryota</taxon>
        <taxon>Metazoa</taxon>
        <taxon>Echinodermata</taxon>
        <taxon>Eleutherozoa</taxon>
        <taxon>Echinozoa</taxon>
        <taxon>Holothuroidea</taxon>
        <taxon>Aspidochirotacea</taxon>
        <taxon>Aspidochirotida</taxon>
        <taxon>Stichopodidae</taxon>
        <taxon>Apostichopus</taxon>
    </lineage>
</organism>
<dbReference type="PROSITE" id="PS50994">
    <property type="entry name" value="INTEGRASE"/>
    <property type="match status" value="1"/>
</dbReference>
<sequence length="187" mass="21902">MVERFNRTLEAMLSTVVSENQKDWDSWLPFVMMAYRSAEHESTGYSPAELLLGRQVILPLQFHLPKTPDETTKSLNQYVEELERRLMTVHENARKHLKMASNKQKRLHDRRAFCQTYQDGDLIWLLNTTRKKGISPKLQRPWVGPGKVLKKLTDVLYRVKMGPRMRPKVVHHDRLKAYTGDDPLYGS</sequence>
<dbReference type="InterPro" id="IPR001584">
    <property type="entry name" value="Integrase_cat-core"/>
</dbReference>
<name>A0A2G8KZW5_STIJA</name>
<dbReference type="PANTHER" id="PTHR37984:SF15">
    <property type="entry name" value="INTEGRASE CATALYTIC DOMAIN-CONTAINING PROTEIN"/>
    <property type="match status" value="1"/>
</dbReference>
<dbReference type="AlphaFoldDB" id="A0A2G8KZW5"/>